<evidence type="ECO:0000256" key="2">
    <source>
        <dbReference type="SAM" id="SignalP"/>
    </source>
</evidence>
<dbReference type="InterPro" id="IPR036322">
    <property type="entry name" value="WD40_repeat_dom_sf"/>
</dbReference>
<feature type="region of interest" description="Disordered" evidence="1">
    <location>
        <begin position="69"/>
        <end position="96"/>
    </location>
</feature>
<accession>A0AAD4WAW3</accession>
<reference evidence="3 4" key="1">
    <citation type="journal article" date="2022" name="G3 (Bethesda)">
        <title>Whole-genome sequence and methylome profiling of the almond [Prunus dulcis (Mill.) D.A. Webb] cultivar 'Nonpareil'.</title>
        <authorList>
            <person name="D'Amico-Willman K.M."/>
            <person name="Ouma W.Z."/>
            <person name="Meulia T."/>
            <person name="Sideli G.M."/>
            <person name="Gradziel T.M."/>
            <person name="Fresnedo-Ramirez J."/>
        </authorList>
    </citation>
    <scope>NUCLEOTIDE SEQUENCE [LARGE SCALE GENOMIC DNA]</scope>
    <source>
        <strain evidence="3">Clone GOH B32 T37-40</strain>
    </source>
</reference>
<keyword evidence="4" id="KW-1185">Reference proteome</keyword>
<feature type="chain" id="PRO_5041990893" description="Transducin/WD40 repeat-like superfamily protein" evidence="2">
    <location>
        <begin position="27"/>
        <end position="113"/>
    </location>
</feature>
<evidence type="ECO:0008006" key="5">
    <source>
        <dbReference type="Google" id="ProtNLM"/>
    </source>
</evidence>
<organism evidence="3 4">
    <name type="scientific">Prunus dulcis</name>
    <name type="common">Almond</name>
    <name type="synonym">Amygdalus dulcis</name>
    <dbReference type="NCBI Taxonomy" id="3755"/>
    <lineage>
        <taxon>Eukaryota</taxon>
        <taxon>Viridiplantae</taxon>
        <taxon>Streptophyta</taxon>
        <taxon>Embryophyta</taxon>
        <taxon>Tracheophyta</taxon>
        <taxon>Spermatophyta</taxon>
        <taxon>Magnoliopsida</taxon>
        <taxon>eudicotyledons</taxon>
        <taxon>Gunneridae</taxon>
        <taxon>Pentapetalae</taxon>
        <taxon>rosids</taxon>
        <taxon>fabids</taxon>
        <taxon>Rosales</taxon>
        <taxon>Rosaceae</taxon>
        <taxon>Amygdaloideae</taxon>
        <taxon>Amygdaleae</taxon>
        <taxon>Prunus</taxon>
    </lineage>
</organism>
<sequence>MFGRKHFGQLITSGILIVLLRVELESAPEQSFEWVTYTVVSVRFNTGQPDILATSASDCSIALYDSRMGKPRRRSLHEDKKCNHHHTNGKSKYSPTESLEMDLKIIWRVKGSG</sequence>
<gene>
    <name evidence="3" type="ORF">L3X38_018900</name>
</gene>
<dbReference type="Proteomes" id="UP001054821">
    <property type="component" value="Chromosome 3"/>
</dbReference>
<feature type="signal peptide" evidence="2">
    <location>
        <begin position="1"/>
        <end position="26"/>
    </location>
</feature>
<dbReference type="AlphaFoldDB" id="A0AAD4WAW3"/>
<dbReference type="SUPFAM" id="SSF50978">
    <property type="entry name" value="WD40 repeat-like"/>
    <property type="match status" value="1"/>
</dbReference>
<protein>
    <recommendedName>
        <fullName evidence="5">Transducin/WD40 repeat-like superfamily protein</fullName>
    </recommendedName>
</protein>
<evidence type="ECO:0000313" key="4">
    <source>
        <dbReference type="Proteomes" id="UP001054821"/>
    </source>
</evidence>
<proteinExistence type="predicted"/>
<evidence type="ECO:0000313" key="3">
    <source>
        <dbReference type="EMBL" id="KAI5339628.1"/>
    </source>
</evidence>
<dbReference type="EMBL" id="JAJFAZ020000003">
    <property type="protein sequence ID" value="KAI5339628.1"/>
    <property type="molecule type" value="Genomic_DNA"/>
</dbReference>
<keyword evidence="2" id="KW-0732">Signal</keyword>
<dbReference type="InterPro" id="IPR015943">
    <property type="entry name" value="WD40/YVTN_repeat-like_dom_sf"/>
</dbReference>
<dbReference type="Gene3D" id="2.130.10.10">
    <property type="entry name" value="YVTN repeat-like/Quinoprotein amine dehydrogenase"/>
    <property type="match status" value="1"/>
</dbReference>
<name>A0AAD4WAW3_PRUDU</name>
<comment type="caution">
    <text evidence="3">The sequence shown here is derived from an EMBL/GenBank/DDBJ whole genome shotgun (WGS) entry which is preliminary data.</text>
</comment>
<evidence type="ECO:0000256" key="1">
    <source>
        <dbReference type="SAM" id="MobiDB-lite"/>
    </source>
</evidence>